<dbReference type="SUPFAM" id="SSF81296">
    <property type="entry name" value="E set domains"/>
    <property type="match status" value="1"/>
</dbReference>
<protein>
    <submittedName>
        <fullName evidence="4">Sucrose nonfermenting 4-like protein</fullName>
    </submittedName>
</protein>
<feature type="coiled-coil region" evidence="1">
    <location>
        <begin position="248"/>
        <end position="282"/>
    </location>
</feature>
<dbReference type="EMBL" id="GDJX01006258">
    <property type="protein sequence ID" value="JAT61678.1"/>
    <property type="molecule type" value="Transcribed_RNA"/>
</dbReference>
<evidence type="ECO:0000256" key="1">
    <source>
        <dbReference type="SAM" id="Coils"/>
    </source>
</evidence>
<dbReference type="InterPro" id="IPR013783">
    <property type="entry name" value="Ig-like_fold"/>
</dbReference>
<feature type="domain" description="AMP-activated protein kinase glycogen-binding" evidence="3">
    <location>
        <begin position="314"/>
        <end position="401"/>
    </location>
</feature>
<dbReference type="GO" id="GO:0009507">
    <property type="term" value="C:chloroplast"/>
    <property type="evidence" value="ECO:0007669"/>
    <property type="project" value="UniProtKB-ARBA"/>
</dbReference>
<name>A0A1D1Z445_9ARAE</name>
<dbReference type="Gene3D" id="2.60.40.10">
    <property type="entry name" value="Immunoglobulins"/>
    <property type="match status" value="1"/>
</dbReference>
<feature type="compositionally biased region" description="Polar residues" evidence="2">
    <location>
        <begin position="137"/>
        <end position="146"/>
    </location>
</feature>
<feature type="region of interest" description="Disordered" evidence="2">
    <location>
        <begin position="137"/>
        <end position="168"/>
    </location>
</feature>
<gene>
    <name evidence="4" type="primary">SNF4_14</name>
    <name evidence="4" type="ORF">g.64644</name>
</gene>
<reference evidence="4" key="1">
    <citation type="submission" date="2015-07" db="EMBL/GenBank/DDBJ databases">
        <title>Transcriptome Assembly of Anthurium amnicola.</title>
        <authorList>
            <person name="Suzuki J."/>
        </authorList>
    </citation>
    <scope>NUCLEOTIDE SEQUENCE</scope>
</reference>
<dbReference type="CDD" id="cd02859">
    <property type="entry name" value="E_set_AMPKbeta_like_N"/>
    <property type="match status" value="1"/>
</dbReference>
<keyword evidence="1" id="KW-0175">Coiled coil</keyword>
<dbReference type="AlphaFoldDB" id="A0A1D1Z445"/>
<proteinExistence type="predicted"/>
<evidence type="ECO:0000313" key="4">
    <source>
        <dbReference type="EMBL" id="JAT61678.1"/>
    </source>
</evidence>
<dbReference type="PANTHER" id="PTHR47434:SF2">
    <property type="entry name" value="PROTEIN PTST HOMOLOG 3, CHLOROPLASTIC"/>
    <property type="match status" value="1"/>
</dbReference>
<dbReference type="PANTHER" id="PTHR47434">
    <property type="entry name" value="PROTEIN PTST HOMOLOG 3, CHLOROPLASTIC"/>
    <property type="match status" value="1"/>
</dbReference>
<evidence type="ECO:0000256" key="2">
    <source>
        <dbReference type="SAM" id="MobiDB-lite"/>
    </source>
</evidence>
<dbReference type="InterPro" id="IPR014756">
    <property type="entry name" value="Ig_E-set"/>
</dbReference>
<evidence type="ECO:0000259" key="3">
    <source>
        <dbReference type="Pfam" id="PF16561"/>
    </source>
</evidence>
<dbReference type="InterPro" id="IPR032640">
    <property type="entry name" value="AMPK1_CBM"/>
</dbReference>
<accession>A0A1D1Z445</accession>
<sequence length="403" mass="45592">MALCHLPNQSLFASRELQPFAHTSKLAEERVRWDAQRGQSCRALLLTCSAKKSRANRKSRAVKTNAEICCELREFVLAVGLPEHHVPSTKELLEHGRKDLAYIVRRRGYKEITKLLMNSTNGENDFSKVSTEESIEGQETQDNVNNMPAEPSHERLTSCSQGDESEIIGDFPESEDTLIHNGHEFSSSINNTHSLDEGILSSQLSFPPSRGQYSNRGDVSPEDILGNFDFIENKASDLAEETANQEEINQLRELLHQKEMELELLKQQIEEEKFALSAMQNKAHSEISKVQNIISIKDKELHAAEESLAGLKEVLIEYWGNGETVEVAGSFNGWQHHVKLDPHASSKTSNPTGRESTLWSTILWLYPGIYEIKFVVDGHWKIDSQREFVTKGNITNNILRIDR</sequence>
<organism evidence="4">
    <name type="scientific">Anthurium amnicola</name>
    <dbReference type="NCBI Taxonomy" id="1678845"/>
    <lineage>
        <taxon>Eukaryota</taxon>
        <taxon>Viridiplantae</taxon>
        <taxon>Streptophyta</taxon>
        <taxon>Embryophyta</taxon>
        <taxon>Tracheophyta</taxon>
        <taxon>Spermatophyta</taxon>
        <taxon>Magnoliopsida</taxon>
        <taxon>Liliopsida</taxon>
        <taxon>Araceae</taxon>
        <taxon>Pothoideae</taxon>
        <taxon>Potheae</taxon>
        <taxon>Anthurium</taxon>
    </lineage>
</organism>
<dbReference type="Pfam" id="PF16561">
    <property type="entry name" value="AMPK1_CBM"/>
    <property type="match status" value="1"/>
</dbReference>